<evidence type="ECO:0000256" key="2">
    <source>
        <dbReference type="SAM" id="MobiDB-lite"/>
    </source>
</evidence>
<evidence type="ECO:0000259" key="3">
    <source>
        <dbReference type="PROSITE" id="PS50137"/>
    </source>
</evidence>
<feature type="non-terminal residue" evidence="5">
    <location>
        <position position="1"/>
    </location>
</feature>
<dbReference type="InterPro" id="IPR014720">
    <property type="entry name" value="dsRBD_dom"/>
</dbReference>
<organism evidence="5">
    <name type="scientific">Tetraodon nigroviridis</name>
    <name type="common">Spotted green pufferfish</name>
    <name type="synonym">Chelonodon nigroviridis</name>
    <dbReference type="NCBI Taxonomy" id="99883"/>
    <lineage>
        <taxon>Eukaryota</taxon>
        <taxon>Metazoa</taxon>
        <taxon>Chordata</taxon>
        <taxon>Craniata</taxon>
        <taxon>Vertebrata</taxon>
        <taxon>Euteleostomi</taxon>
        <taxon>Actinopterygii</taxon>
        <taxon>Neopterygii</taxon>
        <taxon>Teleostei</taxon>
        <taxon>Neoteleostei</taxon>
        <taxon>Acanthomorphata</taxon>
        <taxon>Eupercaria</taxon>
        <taxon>Tetraodontiformes</taxon>
        <taxon>Tetradontoidea</taxon>
        <taxon>Tetraodontidae</taxon>
        <taxon>Tetraodon</taxon>
    </lineage>
</organism>
<dbReference type="InterPro" id="IPR002466">
    <property type="entry name" value="A_deamin"/>
</dbReference>
<dbReference type="OrthoDB" id="10268011at2759"/>
<feature type="domain" description="DRBM" evidence="3">
    <location>
        <begin position="100"/>
        <end position="166"/>
    </location>
</feature>
<dbReference type="PANTHER" id="PTHR10910:SF17">
    <property type="entry name" value="DOUBLE-STRANDED RNA-SPECIFIC EDITASE B2"/>
    <property type="match status" value="1"/>
</dbReference>
<dbReference type="GO" id="GO:0003726">
    <property type="term" value="F:double-stranded RNA adenosine deaminase activity"/>
    <property type="evidence" value="ECO:0007669"/>
    <property type="project" value="TreeGrafter"/>
</dbReference>
<dbReference type="CDD" id="cd19899">
    <property type="entry name" value="DSRM_RED2_rpt2"/>
    <property type="match status" value="1"/>
</dbReference>
<dbReference type="InterPro" id="IPR044460">
    <property type="entry name" value="ADAR3_DSRM_1"/>
</dbReference>
<dbReference type="GO" id="GO:0003725">
    <property type="term" value="F:double-stranded RNA binding"/>
    <property type="evidence" value="ECO:0007669"/>
    <property type="project" value="TreeGrafter"/>
</dbReference>
<dbReference type="AlphaFoldDB" id="Q4SKQ4"/>
<feature type="region of interest" description="Disordered" evidence="2">
    <location>
        <begin position="658"/>
        <end position="698"/>
    </location>
</feature>
<dbReference type="SMART" id="SM00358">
    <property type="entry name" value="DSRM"/>
    <property type="match status" value="2"/>
</dbReference>
<feature type="domain" description="A to I editase" evidence="4">
    <location>
        <begin position="404"/>
        <end position="808"/>
    </location>
</feature>
<dbReference type="GO" id="GO:0006396">
    <property type="term" value="P:RNA processing"/>
    <property type="evidence" value="ECO:0007669"/>
    <property type="project" value="InterPro"/>
</dbReference>
<evidence type="ECO:0000259" key="4">
    <source>
        <dbReference type="PROSITE" id="PS50141"/>
    </source>
</evidence>
<sequence>EKVGMLSALIAPFKYISPGTSSTEDEDSLSTSSAEVKENRNVGNLEDLTIGSVECPSFFRSDSARGGNSGLKRKRPLEEDNNSHLCQLRLIYKKLSWSDSPKNALVQLNELRPGLQYHMVSQTGPVHAPVFSIAVEVNGLTFEGTGPTKKKAKMKAAELALKSFIQFPNAPQAHLAMGNTSNPAADFTSDQADFPDTLFKEFESSQCSDSLSICSSGEGSKLLSSELLRHGRLLRHTLDLMVQAQQRLGGMVQEPEAPKSPVVLLNELRPGLRYACLSERAEGRKLRSFVMAVRVDGRIFEGCGRSKKLAKNQAAQCALRALFNIRIVPEVRTGLKASRKGCPHLPQAGDKVLKVDFADSIFHLVREKYRLLVGGCSPAHARHKSLAGIVMTRGLDLRHAQVVALSTGTKCINGEYLSDQGLVVNDCHAEVTARRALLRFLYSQLEFFLSKRPEDWEESIFVRHKERGYRLRDNIHFHMYISTSPCGDGRLNSPYEITSDIHSSRHLMRKHRSHLRTKIESGEGTVPVRSRGPVQTWDGILQGEQLITMSCTDKITRWNVLGLQGALLSHFVEPVYLHSVTIGSLRHTGHLGRVLNQRLERLGPLPVTHRRNQPLLSASVIRTKAFAGTSLACWNPSILRLLSCFKILKDTGASGFAGPRSGRNLGRTAGSSSYRASPLQSNQNPEGETHRRTGLSGADYQQHGKASCMSVNWTLGDHQLEVVNTASGRRRESGTPSRLCKHALFTRWSRLYRKLETHASSLPDHQLMYAEAKMAARPYQSVKQQWFRSLQETGLGTWVKKPPEQEQFLLSV</sequence>
<dbReference type="Pfam" id="PF00035">
    <property type="entry name" value="dsrm"/>
    <property type="match status" value="2"/>
</dbReference>
<dbReference type="EMBL" id="CAAE01014565">
    <property type="protein sequence ID" value="CAF98778.1"/>
    <property type="molecule type" value="Genomic_DNA"/>
</dbReference>
<dbReference type="KEGG" id="tng:GSTEN00016620G001"/>
<accession>Q4SKQ4</accession>
<feature type="domain" description="DRBM" evidence="3">
    <location>
        <begin position="287"/>
        <end position="324"/>
    </location>
</feature>
<dbReference type="GO" id="GO:0005737">
    <property type="term" value="C:cytoplasm"/>
    <property type="evidence" value="ECO:0007669"/>
    <property type="project" value="TreeGrafter"/>
</dbReference>
<dbReference type="PROSITE" id="PS50141">
    <property type="entry name" value="A_DEAMIN_EDITASE"/>
    <property type="match status" value="1"/>
</dbReference>
<dbReference type="GO" id="GO:0005730">
    <property type="term" value="C:nucleolus"/>
    <property type="evidence" value="ECO:0007669"/>
    <property type="project" value="TreeGrafter"/>
</dbReference>
<gene>
    <name evidence="5" type="ORF">GSTENG00016620001</name>
</gene>
<feature type="compositionally biased region" description="Polar residues" evidence="2">
    <location>
        <begin position="669"/>
        <end position="686"/>
    </location>
</feature>
<dbReference type="GO" id="GO:0006382">
    <property type="term" value="P:adenosine to inosine editing"/>
    <property type="evidence" value="ECO:0007669"/>
    <property type="project" value="TreeGrafter"/>
</dbReference>
<name>Q4SKQ4_TETNG</name>
<comment type="caution">
    <text evidence="5">The sequence shown here is derived from an EMBL/GenBank/DDBJ whole genome shotgun (WGS) entry which is preliminary data.</text>
</comment>
<dbReference type="SUPFAM" id="SSF54768">
    <property type="entry name" value="dsRNA-binding domain-like"/>
    <property type="match status" value="2"/>
</dbReference>
<protein>
    <submittedName>
        <fullName evidence="5">(spotted green pufferfish) hypothetical protein</fullName>
    </submittedName>
</protein>
<dbReference type="Gene3D" id="3.30.160.20">
    <property type="match status" value="2"/>
</dbReference>
<dbReference type="FunFam" id="3.30.160.20:FF:000009">
    <property type="entry name" value="Adenosine deaminase RNA-specific B2 (inactive)"/>
    <property type="match status" value="1"/>
</dbReference>
<reference evidence="5" key="1">
    <citation type="journal article" date="2004" name="Nature">
        <title>Genome duplication in the teleost fish Tetraodon nigroviridis reveals the early vertebrate proto-karyotype.</title>
        <authorList>
            <person name="Jaillon O."/>
            <person name="Aury J.-M."/>
            <person name="Brunet F."/>
            <person name="Petit J.-L."/>
            <person name="Stange-Thomann N."/>
            <person name="Mauceli E."/>
            <person name="Bouneau L."/>
            <person name="Fischer C."/>
            <person name="Ozouf-Costaz C."/>
            <person name="Bernot A."/>
            <person name="Nicaud S."/>
            <person name="Jaffe D."/>
            <person name="Fisher S."/>
            <person name="Lutfalla G."/>
            <person name="Dossat C."/>
            <person name="Segurens B."/>
            <person name="Dasilva C."/>
            <person name="Salanoubat M."/>
            <person name="Levy M."/>
            <person name="Boudet N."/>
            <person name="Castellano S."/>
            <person name="Anthouard V."/>
            <person name="Jubin C."/>
            <person name="Castelli V."/>
            <person name="Katinka M."/>
            <person name="Vacherie B."/>
            <person name="Biemont C."/>
            <person name="Skalli Z."/>
            <person name="Cattolico L."/>
            <person name="Poulain J."/>
            <person name="De Berardinis V."/>
            <person name="Cruaud C."/>
            <person name="Duprat S."/>
            <person name="Brottier P."/>
            <person name="Coutanceau J.-P."/>
            <person name="Gouzy J."/>
            <person name="Parra G."/>
            <person name="Lardier G."/>
            <person name="Chapple C."/>
            <person name="McKernan K.J."/>
            <person name="McEwan P."/>
            <person name="Bosak S."/>
            <person name="Kellis M."/>
            <person name="Volff J.-N."/>
            <person name="Guigo R."/>
            <person name="Zody M.C."/>
            <person name="Mesirov J."/>
            <person name="Lindblad-Toh K."/>
            <person name="Birren B."/>
            <person name="Nusbaum C."/>
            <person name="Kahn D."/>
            <person name="Robinson-Rechavi M."/>
            <person name="Laudet V."/>
            <person name="Schachter V."/>
            <person name="Quetier F."/>
            <person name="Saurin W."/>
            <person name="Scarpelli C."/>
            <person name="Wincker P."/>
            <person name="Lander E.S."/>
            <person name="Weissenbach J."/>
            <person name="Roest Crollius H."/>
        </authorList>
    </citation>
    <scope>NUCLEOTIDE SEQUENCE [LARGE SCALE GENOMIC DNA]</scope>
</reference>
<keyword evidence="1" id="KW-0694">RNA-binding</keyword>
<evidence type="ECO:0000313" key="5">
    <source>
        <dbReference type="EMBL" id="CAF98778.1"/>
    </source>
</evidence>
<reference evidence="5" key="2">
    <citation type="submission" date="2004-02" db="EMBL/GenBank/DDBJ databases">
        <authorList>
            <consortium name="Genoscope"/>
            <consortium name="Whitehead Institute Centre for Genome Research"/>
        </authorList>
    </citation>
    <scope>NUCLEOTIDE SEQUENCE</scope>
</reference>
<evidence type="ECO:0000256" key="1">
    <source>
        <dbReference type="PROSITE-ProRule" id="PRU00266"/>
    </source>
</evidence>
<dbReference type="GO" id="GO:0008251">
    <property type="term" value="F:tRNA-specific adenosine deaminase activity"/>
    <property type="evidence" value="ECO:0007669"/>
    <property type="project" value="TreeGrafter"/>
</dbReference>
<dbReference type="CDD" id="cd19896">
    <property type="entry name" value="DSRM_RED2_rpt1"/>
    <property type="match status" value="1"/>
</dbReference>
<proteinExistence type="predicted"/>
<dbReference type="SMART" id="SM00552">
    <property type="entry name" value="ADEAMc"/>
    <property type="match status" value="1"/>
</dbReference>
<dbReference type="PROSITE" id="PS50137">
    <property type="entry name" value="DS_RBD"/>
    <property type="match status" value="2"/>
</dbReference>
<feature type="region of interest" description="Disordered" evidence="2">
    <location>
        <begin position="19"/>
        <end position="38"/>
    </location>
</feature>
<dbReference type="Pfam" id="PF02137">
    <property type="entry name" value="A_deamin"/>
    <property type="match status" value="2"/>
</dbReference>
<dbReference type="PANTHER" id="PTHR10910">
    <property type="entry name" value="EUKARYOTE SPECIFIC DSRNA BINDING PROTEIN"/>
    <property type="match status" value="1"/>
</dbReference>